<dbReference type="RefSeq" id="WP_190212271.1">
    <property type="nucleotide sequence ID" value="NZ_BNBO01000022.1"/>
</dbReference>
<dbReference type="GeneID" id="95354433"/>
<feature type="region of interest" description="Disordered" evidence="1">
    <location>
        <begin position="1"/>
        <end position="42"/>
    </location>
</feature>
<feature type="transmembrane region" description="Helical" evidence="2">
    <location>
        <begin position="66"/>
        <end position="86"/>
    </location>
</feature>
<dbReference type="Proteomes" id="UP000617734">
    <property type="component" value="Unassembled WGS sequence"/>
</dbReference>
<feature type="compositionally biased region" description="Low complexity" evidence="1">
    <location>
        <begin position="11"/>
        <end position="41"/>
    </location>
</feature>
<feature type="transmembrane region" description="Helical" evidence="2">
    <location>
        <begin position="234"/>
        <end position="253"/>
    </location>
</feature>
<keyword evidence="2" id="KW-1133">Transmembrane helix</keyword>
<keyword evidence="2" id="KW-0472">Membrane</keyword>
<evidence type="ECO:0000313" key="3">
    <source>
        <dbReference type="EMBL" id="GHH74186.1"/>
    </source>
</evidence>
<feature type="transmembrane region" description="Helical" evidence="2">
    <location>
        <begin position="458"/>
        <end position="479"/>
    </location>
</feature>
<evidence type="ECO:0000256" key="2">
    <source>
        <dbReference type="SAM" id="Phobius"/>
    </source>
</evidence>
<evidence type="ECO:0000256" key="1">
    <source>
        <dbReference type="SAM" id="MobiDB-lite"/>
    </source>
</evidence>
<reference evidence="3" key="1">
    <citation type="journal article" date="2014" name="Int. J. Syst. Evol. Microbiol.">
        <title>Complete genome sequence of Corynebacterium casei LMG S-19264T (=DSM 44701T), isolated from a smear-ripened cheese.</title>
        <authorList>
            <consortium name="US DOE Joint Genome Institute (JGI-PGF)"/>
            <person name="Walter F."/>
            <person name="Albersmeier A."/>
            <person name="Kalinowski J."/>
            <person name="Ruckert C."/>
        </authorList>
    </citation>
    <scope>NUCLEOTIDE SEQUENCE</scope>
    <source>
        <strain evidence="3">JCM 4646</strain>
    </source>
</reference>
<keyword evidence="4" id="KW-1185">Reference proteome</keyword>
<dbReference type="AlphaFoldDB" id="A0A919KWB5"/>
<comment type="caution">
    <text evidence="3">The sequence shown here is derived from an EMBL/GenBank/DDBJ whole genome shotgun (WGS) entry which is preliminary data.</text>
</comment>
<proteinExistence type="predicted"/>
<accession>A0A919KWB5</accession>
<reference evidence="3" key="2">
    <citation type="submission" date="2020-09" db="EMBL/GenBank/DDBJ databases">
        <authorList>
            <person name="Sun Q."/>
            <person name="Ohkuma M."/>
        </authorList>
    </citation>
    <scope>NUCLEOTIDE SEQUENCE</scope>
    <source>
        <strain evidence="3">JCM 4646</strain>
    </source>
</reference>
<evidence type="ECO:0000313" key="4">
    <source>
        <dbReference type="Proteomes" id="UP000617734"/>
    </source>
</evidence>
<name>A0A919KWB5_9ACTN</name>
<gene>
    <name evidence="3" type="ORF">GCM10018781_40280</name>
</gene>
<dbReference type="EMBL" id="BNBO01000022">
    <property type="protein sequence ID" value="GHH74186.1"/>
    <property type="molecule type" value="Genomic_DNA"/>
</dbReference>
<protein>
    <recommendedName>
        <fullName evidence="5">Secreted protein</fullName>
    </recommendedName>
</protein>
<organism evidence="3 4">
    <name type="scientific">Kitasatospora indigofera</name>
    <dbReference type="NCBI Taxonomy" id="67307"/>
    <lineage>
        <taxon>Bacteria</taxon>
        <taxon>Bacillati</taxon>
        <taxon>Actinomycetota</taxon>
        <taxon>Actinomycetes</taxon>
        <taxon>Kitasatosporales</taxon>
        <taxon>Streptomycetaceae</taxon>
        <taxon>Kitasatospora</taxon>
    </lineage>
</organism>
<evidence type="ECO:0008006" key="5">
    <source>
        <dbReference type="Google" id="ProtNLM"/>
    </source>
</evidence>
<feature type="transmembrane region" description="Helical" evidence="2">
    <location>
        <begin position="265"/>
        <end position="289"/>
    </location>
</feature>
<keyword evidence="2" id="KW-0812">Transmembrane</keyword>
<sequence>MATPVRTEEQGPAPGTSGATTPRPAAGPATTPVAGRPARTPGRLDLAGRIRRIADARHTAPGRLRLAGALLAVLLVAFGLLTGWQVNSRAQAADRVVSYSQPLSQAAADIHRSLADADTTAATGFLLAGAEPRAVRERYEQDLATASRLIAEAAARTTASSPAQQWLSSLNQQLPVYAGLVETARADNRLGFPLGGAYLRYASQQMRDTLLPDAAKLADAENEALARDYAEARAVPWAAFVLGLLALAALVRVQQVLFRRTNRVFNIGLVGSTAAVLAAVLWLLAGSWITGARLAESERDGAAPLRALNAARVDVLTARLAENLHLVARGSSTQYADLWAATTKDLTGVAGGDAAPGTGGALGEARRLAPRDAAEAVDQARKEYSTWTARHSAAITKETVDGDYQGALDSTVTVKEADVPNTSDAAFGATDQQLERAAGIELARFRAAAGGTGGLLDALALGAGLLALVAAVSAVRGLGRRLAEYR</sequence>